<evidence type="ECO:0000256" key="3">
    <source>
        <dbReference type="ARBA" id="ARBA00022764"/>
    </source>
</evidence>
<dbReference type="Gene3D" id="2.70.98.70">
    <property type="match status" value="1"/>
</dbReference>
<comment type="subcellular location">
    <subcellularLocation>
        <location evidence="1">Periplasm</location>
    </subcellularLocation>
</comment>
<gene>
    <name evidence="8" type="ORF">MARI151_20074</name>
</gene>
<proteinExistence type="predicted"/>
<dbReference type="EMBL" id="CABWLR010000002">
    <property type="protein sequence ID" value="VXB22790.1"/>
    <property type="molecule type" value="Genomic_DNA"/>
</dbReference>
<dbReference type="GO" id="GO:0016829">
    <property type="term" value="F:lyase activity"/>
    <property type="evidence" value="ECO:0007669"/>
    <property type="project" value="UniProtKB-KW"/>
</dbReference>
<evidence type="ECO:0000313" key="8">
    <source>
        <dbReference type="EMBL" id="VXB22790.1"/>
    </source>
</evidence>
<dbReference type="InterPro" id="IPR008929">
    <property type="entry name" value="Chondroitin_lyas"/>
</dbReference>
<dbReference type="AlphaFoldDB" id="A0A653NYD2"/>
<sequence length="744" mass="86355">MKNTLILFLLGFSTVLCAQHIPSNTVLEFNELVSVLKPDTKAKLNEGNNITEKQLAAYFRERFSKRFFYDYRTVAQRLKFYNEKYKNSEEHKNRAQDHISKFKDSTQWILPFNHLSGEPVNAYALRHLARQHKMADIILTYFNEDRNPEYIKYFETQMRSLNTALESGAYEKIEDGNGVYEVFRSGYRILNWLWIHNLILNEEEYSDKDQLTTIATLLQHGQHLYERNQEFQPGNHQTRGMSALAMLSILFRDFEGTDLWYDRAMQRLGEHLDKEINDDGFQFERSVHYHMSDINNYYYVYQLAKINDISIDKAWKDKLEGLFTTLAKIAYPDKSAPVLQDDTEIPWAETNDISKIMTLGYLLFEDPEFGYFASDNVKERMYWFLNKKQLDLLQNIERKKPSYESLSLPSTNYYVMREGWNANDKMMIISAGLDKDKPDHQHGDMLGIQAMANGHAILPNYQVRYSLEDFELFKNSLVKNVALVDNELQGKQWTSNKGGSGFGKFGKLPTPTVINWTTNKDYDLFIGKHDGFNNVGVSYSRQVIFIKNDFWIVKDNFSSDQQHEYTQIWQGHYTTENGSNLIRATAPDASGHDILQLNATDSVTTSGSRGKNWSQVSKLNEKDFSFLTIIYPYKGYDNRIDETSEAPILNGWNISTSSSQGENFTSIKKENTAYFFDASNITFKEVEITSSKKADFLIQYEEHNFRITAIGTDQITLTISKPKSKKISKTLSPGETWEFYSLNH</sequence>
<evidence type="ECO:0000256" key="2">
    <source>
        <dbReference type="ARBA" id="ARBA00022729"/>
    </source>
</evidence>
<protein>
    <submittedName>
        <fullName evidence="8">Heparinase II/III-like protein</fullName>
    </submittedName>
</protein>
<evidence type="ECO:0000259" key="6">
    <source>
        <dbReference type="Pfam" id="PF07940"/>
    </source>
</evidence>
<feature type="domain" description="Heparinase II/III-like C-terminal" evidence="6">
    <location>
        <begin position="403"/>
        <end position="584"/>
    </location>
</feature>
<feature type="signal peptide" evidence="5">
    <location>
        <begin position="1"/>
        <end position="18"/>
    </location>
</feature>
<dbReference type="Gene3D" id="1.50.10.100">
    <property type="entry name" value="Chondroitin AC/alginate lyase"/>
    <property type="match status" value="1"/>
</dbReference>
<dbReference type="Pfam" id="PF16889">
    <property type="entry name" value="Hepar_II_III_N"/>
    <property type="match status" value="1"/>
</dbReference>
<dbReference type="GO" id="GO:0042597">
    <property type="term" value="C:periplasmic space"/>
    <property type="evidence" value="ECO:0007669"/>
    <property type="project" value="UniProtKB-SubCell"/>
</dbReference>
<reference evidence="8 9" key="1">
    <citation type="submission" date="2019-10" db="EMBL/GenBank/DDBJ databases">
        <authorList>
            <person name="Karimi E."/>
        </authorList>
    </citation>
    <scope>NUCLEOTIDE SEQUENCE [LARGE SCALE GENOMIC DNA]</scope>
    <source>
        <strain evidence="8">Maribacter sp. 151</strain>
    </source>
</reference>
<dbReference type="SUPFAM" id="SSF48230">
    <property type="entry name" value="Chondroitin AC/alginate lyase"/>
    <property type="match status" value="1"/>
</dbReference>
<dbReference type="InterPro" id="IPR012480">
    <property type="entry name" value="Hepar_II_III_C"/>
</dbReference>
<feature type="chain" id="PRO_5025022240" evidence="5">
    <location>
        <begin position="19"/>
        <end position="744"/>
    </location>
</feature>
<dbReference type="RefSeq" id="WP_159302028.1">
    <property type="nucleotide sequence ID" value="NZ_LR733271.1"/>
</dbReference>
<keyword evidence="2 5" id="KW-0732">Signal</keyword>
<dbReference type="InterPro" id="IPR031680">
    <property type="entry name" value="Hepar_II_III_N"/>
</dbReference>
<feature type="domain" description="Heparin-sulfate lyase N-terminal" evidence="7">
    <location>
        <begin position="49"/>
        <end position="344"/>
    </location>
</feature>
<evidence type="ECO:0000256" key="5">
    <source>
        <dbReference type="SAM" id="SignalP"/>
    </source>
</evidence>
<keyword evidence="4" id="KW-0456">Lyase</keyword>
<name>A0A653NYD2_9FLAO</name>
<dbReference type="PANTHER" id="PTHR39210">
    <property type="entry name" value="HEPARIN-SULFATE LYASE"/>
    <property type="match status" value="1"/>
</dbReference>
<accession>A0A653NYD2</accession>
<keyword evidence="9" id="KW-1185">Reference proteome</keyword>
<evidence type="ECO:0000313" key="9">
    <source>
        <dbReference type="Proteomes" id="UP000430202"/>
    </source>
</evidence>
<dbReference type="Pfam" id="PF07940">
    <property type="entry name" value="Hepar_II_III_C"/>
    <property type="match status" value="1"/>
</dbReference>
<evidence type="ECO:0000259" key="7">
    <source>
        <dbReference type="Pfam" id="PF16889"/>
    </source>
</evidence>
<evidence type="ECO:0000256" key="1">
    <source>
        <dbReference type="ARBA" id="ARBA00004418"/>
    </source>
</evidence>
<dbReference type="Proteomes" id="UP000430202">
    <property type="component" value="Unassembled WGS sequence"/>
</dbReference>
<keyword evidence="3" id="KW-0574">Periplasm</keyword>
<dbReference type="PANTHER" id="PTHR39210:SF1">
    <property type="entry name" value="HEPARIN-SULFATE LYASE"/>
    <property type="match status" value="1"/>
</dbReference>
<organism evidence="8 9">
    <name type="scientific">Maribacter litoralis</name>
    <dbReference type="NCBI Taxonomy" id="2059726"/>
    <lineage>
        <taxon>Bacteria</taxon>
        <taxon>Pseudomonadati</taxon>
        <taxon>Bacteroidota</taxon>
        <taxon>Flavobacteriia</taxon>
        <taxon>Flavobacteriales</taxon>
        <taxon>Flavobacteriaceae</taxon>
        <taxon>Maribacter</taxon>
    </lineage>
</organism>
<evidence type="ECO:0000256" key="4">
    <source>
        <dbReference type="ARBA" id="ARBA00023239"/>
    </source>
</evidence>